<organism evidence="2 3">
    <name type="scientific">Tissierella carlieri</name>
    <dbReference type="NCBI Taxonomy" id="689904"/>
    <lineage>
        <taxon>Bacteria</taxon>
        <taxon>Bacillati</taxon>
        <taxon>Bacillota</taxon>
        <taxon>Tissierellia</taxon>
        <taxon>Tissierellales</taxon>
        <taxon>Tissierellaceae</taxon>
        <taxon>Tissierella</taxon>
    </lineage>
</organism>
<name>A0ABT1S519_9FIRM</name>
<dbReference type="EMBL" id="JANGAC010000001">
    <property type="protein sequence ID" value="MCQ4921563.1"/>
    <property type="molecule type" value="Genomic_DNA"/>
</dbReference>
<gene>
    <name evidence="2" type="ORF">NE686_00575</name>
</gene>
<evidence type="ECO:0000313" key="3">
    <source>
        <dbReference type="Proteomes" id="UP001524478"/>
    </source>
</evidence>
<feature type="signal peptide" evidence="1">
    <location>
        <begin position="1"/>
        <end position="21"/>
    </location>
</feature>
<feature type="chain" id="PRO_5045720605" description="Lipoprotein" evidence="1">
    <location>
        <begin position="22"/>
        <end position="216"/>
    </location>
</feature>
<comment type="caution">
    <text evidence="2">The sequence shown here is derived from an EMBL/GenBank/DDBJ whole genome shotgun (WGS) entry which is preliminary data.</text>
</comment>
<dbReference type="RefSeq" id="WP_256310083.1">
    <property type="nucleotide sequence ID" value="NZ_JANGAC010000001.1"/>
</dbReference>
<sequence>MKRIILVLLVLSLVFSIVACGGGSGDSDVAGTNDATEQDKVIQDETTKQIKEDDQIIKDDIVVVFETGIEAEFSISDEDYNKYNEIMYYLNKYPEKSEAALFEELAETYGESPEELTNFINDNMQDAIARDMAGNTVVEEDIDNLVSKFVEENIVGESVSVNSIDSETQGVGSISNIDLEVDGNRHNLIVKFRFSNDYKTAEVIQVKVDGLNINLK</sequence>
<evidence type="ECO:0000313" key="2">
    <source>
        <dbReference type="EMBL" id="MCQ4921563.1"/>
    </source>
</evidence>
<dbReference type="Proteomes" id="UP001524478">
    <property type="component" value="Unassembled WGS sequence"/>
</dbReference>
<protein>
    <recommendedName>
        <fullName evidence="4">Lipoprotein</fullName>
    </recommendedName>
</protein>
<keyword evidence="3" id="KW-1185">Reference proteome</keyword>
<accession>A0ABT1S519</accession>
<dbReference type="PROSITE" id="PS51257">
    <property type="entry name" value="PROKAR_LIPOPROTEIN"/>
    <property type="match status" value="1"/>
</dbReference>
<proteinExistence type="predicted"/>
<evidence type="ECO:0008006" key="4">
    <source>
        <dbReference type="Google" id="ProtNLM"/>
    </source>
</evidence>
<evidence type="ECO:0000256" key="1">
    <source>
        <dbReference type="SAM" id="SignalP"/>
    </source>
</evidence>
<keyword evidence="1" id="KW-0732">Signal</keyword>
<reference evidence="2 3" key="1">
    <citation type="submission" date="2022-06" db="EMBL/GenBank/DDBJ databases">
        <title>Isolation of gut microbiota from human fecal samples.</title>
        <authorList>
            <person name="Pamer E.G."/>
            <person name="Barat B."/>
            <person name="Waligurski E."/>
            <person name="Medina S."/>
            <person name="Paddock L."/>
            <person name="Mostad J."/>
        </authorList>
    </citation>
    <scope>NUCLEOTIDE SEQUENCE [LARGE SCALE GENOMIC DNA]</scope>
    <source>
        <strain evidence="2 3">DFI.7.95</strain>
    </source>
</reference>